<dbReference type="RefSeq" id="WP_379565322.1">
    <property type="nucleotide sequence ID" value="NZ_JBHSQK010000013.1"/>
</dbReference>
<comment type="caution">
    <text evidence="7">The sequence shown here is derived from an EMBL/GenBank/DDBJ whole genome shotgun (WGS) entry which is preliminary data.</text>
</comment>
<evidence type="ECO:0000256" key="3">
    <source>
        <dbReference type="ARBA" id="ARBA00022989"/>
    </source>
</evidence>
<keyword evidence="2 5" id="KW-0812">Transmembrane</keyword>
<reference evidence="8" key="1">
    <citation type="journal article" date="2019" name="Int. J. Syst. Evol. Microbiol.">
        <title>The Global Catalogue of Microorganisms (GCM) 10K type strain sequencing project: providing services to taxonomists for standard genome sequencing and annotation.</title>
        <authorList>
            <consortium name="The Broad Institute Genomics Platform"/>
            <consortium name="The Broad Institute Genome Sequencing Center for Infectious Disease"/>
            <person name="Wu L."/>
            <person name="Ma J."/>
        </authorList>
    </citation>
    <scope>NUCLEOTIDE SEQUENCE [LARGE SCALE GENOMIC DNA]</scope>
    <source>
        <strain evidence="8">CGMCC 4.7397</strain>
    </source>
</reference>
<dbReference type="EMBL" id="JBHSQK010000013">
    <property type="protein sequence ID" value="MFC5948261.1"/>
    <property type="molecule type" value="Genomic_DNA"/>
</dbReference>
<feature type="transmembrane region" description="Helical" evidence="5">
    <location>
        <begin position="330"/>
        <end position="348"/>
    </location>
</feature>
<dbReference type="PROSITE" id="PS50850">
    <property type="entry name" value="MFS"/>
    <property type="match status" value="1"/>
</dbReference>
<evidence type="ECO:0000256" key="4">
    <source>
        <dbReference type="ARBA" id="ARBA00023136"/>
    </source>
</evidence>
<name>A0ABW1I3M4_9PSEU</name>
<dbReference type="InterPro" id="IPR011701">
    <property type="entry name" value="MFS"/>
</dbReference>
<feature type="transmembrane region" description="Helical" evidence="5">
    <location>
        <begin position="189"/>
        <end position="208"/>
    </location>
</feature>
<dbReference type="PANTHER" id="PTHR23508">
    <property type="entry name" value="CARBOXYLIC ACID TRANSPORTER PROTEIN HOMOLOG"/>
    <property type="match status" value="1"/>
</dbReference>
<comment type="subcellular location">
    <subcellularLocation>
        <location evidence="1">Cell membrane</location>
        <topology evidence="1">Multi-pass membrane protein</topology>
    </subcellularLocation>
</comment>
<protein>
    <submittedName>
        <fullName evidence="7">MFS transporter</fullName>
    </submittedName>
</protein>
<feature type="transmembrane region" description="Helical" evidence="5">
    <location>
        <begin position="87"/>
        <end position="106"/>
    </location>
</feature>
<feature type="transmembrane region" description="Helical" evidence="5">
    <location>
        <begin position="61"/>
        <end position="80"/>
    </location>
</feature>
<dbReference type="InterPro" id="IPR020846">
    <property type="entry name" value="MFS_dom"/>
</dbReference>
<evidence type="ECO:0000256" key="2">
    <source>
        <dbReference type="ARBA" id="ARBA00022692"/>
    </source>
</evidence>
<feature type="transmembrane region" description="Helical" evidence="5">
    <location>
        <begin position="390"/>
        <end position="415"/>
    </location>
</feature>
<feature type="transmembrane region" description="Helical" evidence="5">
    <location>
        <begin position="21"/>
        <end position="41"/>
    </location>
</feature>
<accession>A0ABW1I3M4</accession>
<feature type="transmembrane region" description="Helical" evidence="5">
    <location>
        <begin position="354"/>
        <end position="378"/>
    </location>
</feature>
<gene>
    <name evidence="7" type="ORF">ACFQH9_08230</name>
</gene>
<keyword evidence="8" id="KW-1185">Reference proteome</keyword>
<feature type="domain" description="Major facilitator superfamily (MFS) profile" evidence="6">
    <location>
        <begin position="22"/>
        <end position="454"/>
    </location>
</feature>
<dbReference type="InterPro" id="IPR036259">
    <property type="entry name" value="MFS_trans_sf"/>
</dbReference>
<proteinExistence type="predicted"/>
<organism evidence="7 8">
    <name type="scientific">Pseudonocardia lutea</name>
    <dbReference type="NCBI Taxonomy" id="2172015"/>
    <lineage>
        <taxon>Bacteria</taxon>
        <taxon>Bacillati</taxon>
        <taxon>Actinomycetota</taxon>
        <taxon>Actinomycetes</taxon>
        <taxon>Pseudonocardiales</taxon>
        <taxon>Pseudonocardiaceae</taxon>
        <taxon>Pseudonocardia</taxon>
    </lineage>
</organism>
<dbReference type="Proteomes" id="UP001596119">
    <property type="component" value="Unassembled WGS sequence"/>
</dbReference>
<feature type="transmembrane region" description="Helical" evidence="5">
    <location>
        <begin position="112"/>
        <end position="132"/>
    </location>
</feature>
<feature type="transmembrane region" description="Helical" evidence="5">
    <location>
        <begin position="266"/>
        <end position="290"/>
    </location>
</feature>
<evidence type="ECO:0000313" key="8">
    <source>
        <dbReference type="Proteomes" id="UP001596119"/>
    </source>
</evidence>
<feature type="transmembrane region" description="Helical" evidence="5">
    <location>
        <begin position="427"/>
        <end position="450"/>
    </location>
</feature>
<evidence type="ECO:0000256" key="5">
    <source>
        <dbReference type="SAM" id="Phobius"/>
    </source>
</evidence>
<keyword evidence="4 5" id="KW-0472">Membrane</keyword>
<dbReference type="Pfam" id="PF07690">
    <property type="entry name" value="MFS_1"/>
    <property type="match status" value="1"/>
</dbReference>
<keyword evidence="3 5" id="KW-1133">Transmembrane helix</keyword>
<evidence type="ECO:0000256" key="1">
    <source>
        <dbReference type="ARBA" id="ARBA00004651"/>
    </source>
</evidence>
<feature type="transmembrane region" description="Helical" evidence="5">
    <location>
        <begin position="161"/>
        <end position="183"/>
    </location>
</feature>
<dbReference type="SUPFAM" id="SSF103473">
    <property type="entry name" value="MFS general substrate transporter"/>
    <property type="match status" value="1"/>
</dbReference>
<evidence type="ECO:0000259" key="6">
    <source>
        <dbReference type="PROSITE" id="PS50850"/>
    </source>
</evidence>
<feature type="transmembrane region" description="Helical" evidence="5">
    <location>
        <begin position="296"/>
        <end position="318"/>
    </location>
</feature>
<sequence length="480" mass="50893">MSPSAEAERINASVGLIDVRRATIICFFAWTFAVYDFVLFANLLPVIAQELGWTGAQTTGVNTWVTLGTALVAFAIGPFVDRIGRRAGIVVCVVGAAIASLLTWLGGYAAGALGLAGLVLLILIRALAGLGYSEQAVNATYLNEMYAHVYTDERSIRRRGFIYSVVQGGWPIGSVIAALSIYILQPIGGWELCFIVAVFPAIFMLIAARKLKESPVFAAQRRVRELRAEDRTADADELARLTGLDRTPHKSGFGALFRGESRRATLALSAAFLLNWLGILAFAFQGTLILVNGKEVSFTGALEVLIVSNVAGFFGYLFHGWLGDRISRRNTIAIGWTFSAICFGVMVLGPNGNFPLLVSAYALGTFFLIGPYAAVLFFNSESFPVETRATAGTLINALGQIGAIIGGILFTATLAAAGQSAGEQAAAWIRAGLFWGCIPILISAAAILCARNVKPLTSTRIVQNEAGGTPGAAGESPAAR</sequence>
<evidence type="ECO:0000313" key="7">
    <source>
        <dbReference type="EMBL" id="MFC5948261.1"/>
    </source>
</evidence>
<dbReference type="Gene3D" id="1.20.1250.20">
    <property type="entry name" value="MFS general substrate transporter like domains"/>
    <property type="match status" value="1"/>
</dbReference>
<dbReference type="PANTHER" id="PTHR23508:SF10">
    <property type="entry name" value="CARBOXYLIC ACID TRANSPORTER PROTEIN HOMOLOG"/>
    <property type="match status" value="1"/>
</dbReference>